<dbReference type="STRING" id="1429083.GCA_001885685_02596"/>
<feature type="signal peptide" evidence="2">
    <location>
        <begin position="1"/>
        <end position="20"/>
    </location>
</feature>
<dbReference type="InterPro" id="IPR002491">
    <property type="entry name" value="ABC_transptr_periplasmic_BD"/>
</dbReference>
<keyword evidence="1" id="KW-0175">Coiled coil</keyword>
<organism evidence="4 5">
    <name type="scientific">Atopomonas hussainii</name>
    <dbReference type="NCBI Taxonomy" id="1429083"/>
    <lineage>
        <taxon>Bacteria</taxon>
        <taxon>Pseudomonadati</taxon>
        <taxon>Pseudomonadota</taxon>
        <taxon>Gammaproteobacteria</taxon>
        <taxon>Pseudomonadales</taxon>
        <taxon>Pseudomonadaceae</taxon>
        <taxon>Atopomonas</taxon>
    </lineage>
</organism>
<evidence type="ECO:0000256" key="2">
    <source>
        <dbReference type="SAM" id="SignalP"/>
    </source>
</evidence>
<feature type="chain" id="PRO_5010172810" evidence="2">
    <location>
        <begin position="21"/>
        <end position="291"/>
    </location>
</feature>
<evidence type="ECO:0000313" key="4">
    <source>
        <dbReference type="EMBL" id="SEK63796.1"/>
    </source>
</evidence>
<evidence type="ECO:0000313" key="5">
    <source>
        <dbReference type="Proteomes" id="UP000185766"/>
    </source>
</evidence>
<feature type="coiled-coil region" evidence="1">
    <location>
        <begin position="130"/>
        <end position="157"/>
    </location>
</feature>
<reference evidence="4 5" key="1">
    <citation type="submission" date="2016-10" db="EMBL/GenBank/DDBJ databases">
        <authorList>
            <person name="de Groot N.N."/>
        </authorList>
    </citation>
    <scope>NUCLEOTIDE SEQUENCE [LARGE SCALE GENOMIC DNA]</scope>
    <source>
        <strain evidence="4 5">JCM 19513</strain>
    </source>
</reference>
<keyword evidence="5" id="KW-1185">Reference proteome</keyword>
<evidence type="ECO:0000256" key="1">
    <source>
        <dbReference type="SAM" id="Coils"/>
    </source>
</evidence>
<dbReference type="Gene3D" id="3.40.50.1980">
    <property type="entry name" value="Nitrogenase molybdenum iron protein domain"/>
    <property type="match status" value="2"/>
</dbReference>
<gene>
    <name evidence="4" type="ORF">SAMN05216214_10414</name>
</gene>
<dbReference type="Pfam" id="PF01497">
    <property type="entry name" value="Peripla_BP_2"/>
    <property type="match status" value="1"/>
</dbReference>
<dbReference type="PANTHER" id="PTHR30535">
    <property type="entry name" value="VITAMIN B12-BINDING PROTEIN"/>
    <property type="match status" value="1"/>
</dbReference>
<dbReference type="InterPro" id="IPR050902">
    <property type="entry name" value="ABC_Transporter_SBP"/>
</dbReference>
<protein>
    <submittedName>
        <fullName evidence="4">Iron complex transport system substrate-binding protein</fullName>
    </submittedName>
</protein>
<dbReference type="PANTHER" id="PTHR30535:SF4">
    <property type="entry name" value="HEMIN-BINDING PERIPLASMIC PROTEIN HMUT"/>
    <property type="match status" value="1"/>
</dbReference>
<keyword evidence="2" id="KW-0732">Signal</keyword>
<proteinExistence type="predicted"/>
<sequence length="291" mass="29937">MRRNTLLAMALGLLINPAQAAERLISVGGAVSEWLVALGGEQHLVAVDSTSRHPLSLTALPNVGYQRNLTAEGILALQPDALIGTEEMGPPPVLAQLKGAGVNLYTLSSAPSLPTLEANLAQLGALLGREAEAQAQYQAFQAQLAQLEQQLSQQSSQPGVLLLLSHAGGNPMVAGTDTAGDWLIKLAGGHNLASHEGYKPMTSEALLALAPQVLVVTDRALTGAKARAALLEQQPALAATPAGLAQRLPVIDPTLLVGGVSPRVPKAVAELAQAFYPALQLPSSTLAGSAP</sequence>
<dbReference type="EMBL" id="FOAS01000004">
    <property type="protein sequence ID" value="SEK63796.1"/>
    <property type="molecule type" value="Genomic_DNA"/>
</dbReference>
<feature type="domain" description="Fe/B12 periplasmic-binding" evidence="3">
    <location>
        <begin position="23"/>
        <end position="279"/>
    </location>
</feature>
<dbReference type="SUPFAM" id="SSF53807">
    <property type="entry name" value="Helical backbone' metal receptor"/>
    <property type="match status" value="1"/>
</dbReference>
<dbReference type="PROSITE" id="PS50983">
    <property type="entry name" value="FE_B12_PBP"/>
    <property type="match status" value="1"/>
</dbReference>
<dbReference type="Proteomes" id="UP000185766">
    <property type="component" value="Unassembled WGS sequence"/>
</dbReference>
<name>A0A1H7IMY7_9GAMM</name>
<evidence type="ECO:0000259" key="3">
    <source>
        <dbReference type="PROSITE" id="PS50983"/>
    </source>
</evidence>
<dbReference type="RefSeq" id="WP_074865626.1">
    <property type="nucleotide sequence ID" value="NZ_FOAS01000004.1"/>
</dbReference>
<dbReference type="AlphaFoldDB" id="A0A1H7IMY7"/>
<accession>A0A1H7IMY7</accession>